<organism evidence="2 3">
    <name type="scientific">Actinoplanes missouriensis (strain ATCC 14538 / DSM 43046 / CBS 188.64 / JCM 3121 / NBRC 102363 / NCIMB 12654 / NRRL B-3342 / UNCC 431)</name>
    <dbReference type="NCBI Taxonomy" id="512565"/>
    <lineage>
        <taxon>Bacteria</taxon>
        <taxon>Bacillati</taxon>
        <taxon>Actinomycetota</taxon>
        <taxon>Actinomycetes</taxon>
        <taxon>Micromonosporales</taxon>
        <taxon>Micromonosporaceae</taxon>
        <taxon>Actinoplanes</taxon>
    </lineage>
</organism>
<gene>
    <name evidence="2" type="ordered locus">AMIS_6350</name>
</gene>
<dbReference type="STRING" id="512565.AMIS_6350"/>
<proteinExistence type="predicted"/>
<dbReference type="HOGENOM" id="CLU_090251_0_0_11"/>
<keyword evidence="3" id="KW-1185">Reference proteome</keyword>
<dbReference type="AlphaFoldDB" id="I0GYL8"/>
<dbReference type="KEGG" id="ams:AMIS_6350"/>
<dbReference type="PATRIC" id="fig|512565.3.peg.637"/>
<name>I0GYL8_ACTM4</name>
<evidence type="ECO:0000256" key="1">
    <source>
        <dbReference type="SAM" id="Phobius"/>
    </source>
</evidence>
<evidence type="ECO:0000313" key="2">
    <source>
        <dbReference type="EMBL" id="BAL85855.1"/>
    </source>
</evidence>
<keyword evidence="1" id="KW-1133">Transmembrane helix</keyword>
<keyword evidence="1" id="KW-0472">Membrane</keyword>
<dbReference type="OrthoDB" id="3362655at2"/>
<reference evidence="2 3" key="1">
    <citation type="submission" date="2012-02" db="EMBL/GenBank/DDBJ databases">
        <title>Complete genome sequence of Actinoplanes missouriensis 431 (= NBRC 102363).</title>
        <authorList>
            <person name="Ohnishi Y."/>
            <person name="Ishikawa J."/>
            <person name="Sekine M."/>
            <person name="Hosoyama A."/>
            <person name="Harada T."/>
            <person name="Narita H."/>
            <person name="Hata T."/>
            <person name="Konno Y."/>
            <person name="Tutikane K."/>
            <person name="Fujita N."/>
            <person name="Horinouchi S."/>
            <person name="Hayakawa M."/>
        </authorList>
    </citation>
    <scope>NUCLEOTIDE SEQUENCE [LARGE SCALE GENOMIC DNA]</scope>
    <source>
        <strain evidence="3">ATCC 14538 / DSM 43046 / CBS 188.64 / JCM 3121 / NBRC 102363 / NCIMB 12654 / NRRL B-3342 / UNCC 431</strain>
    </source>
</reference>
<protein>
    <submittedName>
        <fullName evidence="2">Uncharacterized protein</fullName>
    </submittedName>
</protein>
<keyword evidence="1" id="KW-0812">Transmembrane</keyword>
<dbReference type="Proteomes" id="UP000007882">
    <property type="component" value="Chromosome"/>
</dbReference>
<dbReference type="RefSeq" id="WP_014440752.1">
    <property type="nucleotide sequence ID" value="NC_017093.1"/>
</dbReference>
<dbReference type="EMBL" id="AP012319">
    <property type="protein sequence ID" value="BAL85855.1"/>
    <property type="molecule type" value="Genomic_DNA"/>
</dbReference>
<sequence length="237" mass="25149">MRYAIPTRPAHHAAHALVLRPFPITTGQHRSRAHSRRHLRREPLRTAHLLTRGLAALIVLGICVMVGVLIVADERHPPASGSSGPLTASDVFPEQASLFRASQARAEADCPVAVTGALRSVLQGYGCSQSIRAVLTVPYADYRVTAGVLTLPDTPSAAAVSEVVRDLVETGDGSFATLTGADTPPGTPVAWRTHDRYLIYCVIVSSTGELVPGTDPAVTRVTTDLLDIHLSTALPTT</sequence>
<feature type="transmembrane region" description="Helical" evidence="1">
    <location>
        <begin position="49"/>
        <end position="72"/>
    </location>
</feature>
<evidence type="ECO:0000313" key="3">
    <source>
        <dbReference type="Proteomes" id="UP000007882"/>
    </source>
</evidence>
<accession>I0GYL8</accession>